<proteinExistence type="predicted"/>
<dbReference type="InterPro" id="IPR001845">
    <property type="entry name" value="HTH_ArsR_DNA-bd_dom"/>
</dbReference>
<protein>
    <submittedName>
        <fullName evidence="5">ArsR family transcriptional regulator</fullName>
    </submittedName>
</protein>
<dbReference type="Gene3D" id="1.10.10.10">
    <property type="entry name" value="Winged helix-like DNA-binding domain superfamily/Winged helix DNA-binding domain"/>
    <property type="match status" value="1"/>
</dbReference>
<dbReference type="Proteomes" id="UP000272412">
    <property type="component" value="Unassembled WGS sequence"/>
</dbReference>
<accession>A0A3N4NIW2</accession>
<dbReference type="KEGG" id="nwx:CGZ65_10625"/>
<dbReference type="PANTHER" id="PTHR33154">
    <property type="entry name" value="TRANSCRIPTIONAL REGULATOR, ARSR FAMILY"/>
    <property type="match status" value="1"/>
</dbReference>
<evidence type="ECO:0000259" key="4">
    <source>
        <dbReference type="PROSITE" id="PS50987"/>
    </source>
</evidence>
<dbReference type="Pfam" id="PF01022">
    <property type="entry name" value="HTH_5"/>
    <property type="match status" value="1"/>
</dbReference>
<dbReference type="CDD" id="cd00090">
    <property type="entry name" value="HTH_ARSR"/>
    <property type="match status" value="1"/>
</dbReference>
<evidence type="ECO:0000313" key="5">
    <source>
        <dbReference type="EMBL" id="RPD87143.1"/>
    </source>
</evidence>
<dbReference type="SMART" id="SM00418">
    <property type="entry name" value="HTH_ARSR"/>
    <property type="match status" value="1"/>
</dbReference>
<keyword evidence="3" id="KW-0804">Transcription</keyword>
<dbReference type="OrthoDB" id="8606801at2"/>
<evidence type="ECO:0000256" key="1">
    <source>
        <dbReference type="ARBA" id="ARBA00023015"/>
    </source>
</evidence>
<feature type="domain" description="HTH arsR-type" evidence="4">
    <location>
        <begin position="1"/>
        <end position="92"/>
    </location>
</feature>
<organism evidence="5 6">
    <name type="scientific">Neisseria weixii</name>
    <dbReference type="NCBI Taxonomy" id="1853276"/>
    <lineage>
        <taxon>Bacteria</taxon>
        <taxon>Pseudomonadati</taxon>
        <taxon>Pseudomonadota</taxon>
        <taxon>Betaproteobacteria</taxon>
        <taxon>Neisseriales</taxon>
        <taxon>Neisseriaceae</taxon>
        <taxon>Neisseria</taxon>
    </lineage>
</organism>
<dbReference type="InterPro" id="IPR036388">
    <property type="entry name" value="WH-like_DNA-bd_sf"/>
</dbReference>
<dbReference type="InterPro" id="IPR036390">
    <property type="entry name" value="WH_DNA-bd_sf"/>
</dbReference>
<evidence type="ECO:0000313" key="6">
    <source>
        <dbReference type="Proteomes" id="UP000272412"/>
    </source>
</evidence>
<dbReference type="EMBL" id="RPFL01000015">
    <property type="protein sequence ID" value="RPD87143.1"/>
    <property type="molecule type" value="Genomic_DNA"/>
</dbReference>
<keyword evidence="6" id="KW-1185">Reference proteome</keyword>
<dbReference type="PROSITE" id="PS50987">
    <property type="entry name" value="HTH_ARSR_2"/>
    <property type="match status" value="1"/>
</dbReference>
<evidence type="ECO:0000256" key="2">
    <source>
        <dbReference type="ARBA" id="ARBA00023125"/>
    </source>
</evidence>
<dbReference type="PRINTS" id="PR00778">
    <property type="entry name" value="HTHARSR"/>
</dbReference>
<evidence type="ECO:0000256" key="3">
    <source>
        <dbReference type="ARBA" id="ARBA00023163"/>
    </source>
</evidence>
<dbReference type="GO" id="GO:0003677">
    <property type="term" value="F:DNA binding"/>
    <property type="evidence" value="ECO:0007669"/>
    <property type="project" value="UniProtKB-KW"/>
</dbReference>
<dbReference type="GO" id="GO:0003700">
    <property type="term" value="F:DNA-binding transcription factor activity"/>
    <property type="evidence" value="ECO:0007669"/>
    <property type="project" value="InterPro"/>
</dbReference>
<name>A0A3N4NIW2_9NEIS</name>
<comment type="caution">
    <text evidence="5">The sequence shown here is derived from an EMBL/GenBank/DDBJ whole genome shotgun (WGS) entry which is preliminary data.</text>
</comment>
<dbReference type="RefSeq" id="WP_096295787.1">
    <property type="nucleotide sequence ID" value="NZ_CP023429.1"/>
</dbReference>
<dbReference type="InterPro" id="IPR051081">
    <property type="entry name" value="HTH_MetalResp_TranReg"/>
</dbReference>
<dbReference type="PANTHER" id="PTHR33154:SF28">
    <property type="entry name" value="HTH-TYPE TRANSCRIPTIONAL REGULATOR YGAV-RELATED"/>
    <property type="match status" value="1"/>
</dbReference>
<reference evidence="5 6" key="1">
    <citation type="submission" date="2018-11" db="EMBL/GenBank/DDBJ databases">
        <title>Neisseria weixii sp. nov. isolated from the rectal contents of plateau pika (Ochotona cruzoniae).</title>
        <authorList>
            <person name="Zhang G."/>
        </authorList>
    </citation>
    <scope>NUCLEOTIDE SEQUENCE [LARGE SCALE GENOMIC DNA]</scope>
    <source>
        <strain evidence="5 6">10009</strain>
    </source>
</reference>
<sequence>MENQRLSTLLKLIAQPERMSILFLLLEGDRNVNELCAATGQHATTVSNHLAKLRSEGLVEFTRYHRVLEYRLISDEAAVILHTLKSLKQTGQQAA</sequence>
<dbReference type="SUPFAM" id="SSF46785">
    <property type="entry name" value="Winged helix' DNA-binding domain"/>
    <property type="match status" value="1"/>
</dbReference>
<gene>
    <name evidence="5" type="ORF">EGK74_06545</name>
</gene>
<dbReference type="AlphaFoldDB" id="A0A3N4NIW2"/>
<dbReference type="InterPro" id="IPR011991">
    <property type="entry name" value="ArsR-like_HTH"/>
</dbReference>
<dbReference type="NCBIfam" id="NF033788">
    <property type="entry name" value="HTH_metalloreg"/>
    <property type="match status" value="1"/>
</dbReference>
<keyword evidence="2" id="KW-0238">DNA-binding</keyword>
<keyword evidence="1" id="KW-0805">Transcription regulation</keyword>